<feature type="non-terminal residue" evidence="1">
    <location>
        <position position="61"/>
    </location>
</feature>
<reference evidence="1" key="1">
    <citation type="submission" date="2019-04" db="EMBL/GenBank/DDBJ databases">
        <authorList>
            <person name="Alioto T."/>
            <person name="Alioto T."/>
        </authorList>
    </citation>
    <scope>NUCLEOTIDE SEQUENCE [LARGE SCALE GENOMIC DNA]</scope>
</reference>
<sequence length="61" mass="6650">APACLLQCRERCQLLVLNPFHSLLWLVPESTPHRTVSGASAGAMPCPSRSDALVFFVNGRK</sequence>
<keyword evidence="2" id="KW-1185">Reference proteome</keyword>
<protein>
    <submittedName>
        <fullName evidence="1">Uncharacterized protein</fullName>
    </submittedName>
</protein>
<comment type="caution">
    <text evidence="1">The sequence shown here is derived from an EMBL/GenBank/DDBJ whole genome shotgun (WGS) entry which is preliminary data.</text>
</comment>
<organism evidence="1 2">
    <name type="scientific">Marmota monax</name>
    <name type="common">Woodchuck</name>
    <dbReference type="NCBI Taxonomy" id="9995"/>
    <lineage>
        <taxon>Eukaryota</taxon>
        <taxon>Metazoa</taxon>
        <taxon>Chordata</taxon>
        <taxon>Craniata</taxon>
        <taxon>Vertebrata</taxon>
        <taxon>Euteleostomi</taxon>
        <taxon>Mammalia</taxon>
        <taxon>Eutheria</taxon>
        <taxon>Euarchontoglires</taxon>
        <taxon>Glires</taxon>
        <taxon>Rodentia</taxon>
        <taxon>Sciuromorpha</taxon>
        <taxon>Sciuridae</taxon>
        <taxon>Xerinae</taxon>
        <taxon>Marmotini</taxon>
        <taxon>Marmota</taxon>
    </lineage>
</organism>
<evidence type="ECO:0000313" key="1">
    <source>
        <dbReference type="EMBL" id="VTJ70559.1"/>
    </source>
</evidence>
<dbReference type="AlphaFoldDB" id="A0A5E4BNS2"/>
<name>A0A5E4BNS2_MARMO</name>
<accession>A0A5E4BNS2</accession>
<evidence type="ECO:0000313" key="2">
    <source>
        <dbReference type="Proteomes" id="UP000335636"/>
    </source>
</evidence>
<feature type="non-terminal residue" evidence="1">
    <location>
        <position position="1"/>
    </location>
</feature>
<dbReference type="EMBL" id="CABDUW010000511">
    <property type="protein sequence ID" value="VTJ70559.1"/>
    <property type="molecule type" value="Genomic_DNA"/>
</dbReference>
<gene>
    <name evidence="1" type="ORF">MONAX_5E013389</name>
</gene>
<dbReference type="Proteomes" id="UP000335636">
    <property type="component" value="Unassembled WGS sequence"/>
</dbReference>
<proteinExistence type="predicted"/>